<dbReference type="InterPro" id="IPR009425">
    <property type="entry name" value="DSRM_SSAP"/>
</dbReference>
<dbReference type="RefSeq" id="WP_213382104.1">
    <property type="nucleotide sequence ID" value="NZ_AP024564.1"/>
</dbReference>
<evidence type="ECO:0000313" key="4">
    <source>
        <dbReference type="Proteomes" id="UP000680679"/>
    </source>
</evidence>
<reference evidence="3 4" key="1">
    <citation type="submission" date="2021-04" db="EMBL/GenBank/DDBJ databases">
        <title>Complete genome sequencing of Allochromatium tepidum strain NZ.</title>
        <authorList>
            <person name="Tsukatani Y."/>
            <person name="Mori H."/>
        </authorList>
    </citation>
    <scope>NUCLEOTIDE SEQUENCE [LARGE SCALE GENOMIC DNA]</scope>
    <source>
        <strain evidence="3 4">NZ</strain>
        <plasmid evidence="3 4">pAt1</plasmid>
    </source>
</reference>
<feature type="region of interest" description="Disordered" evidence="1">
    <location>
        <begin position="280"/>
        <end position="324"/>
    </location>
</feature>
<feature type="domain" description="SSAP RNA binding" evidence="2">
    <location>
        <begin position="149"/>
        <end position="278"/>
    </location>
</feature>
<geneLocation type="plasmid" evidence="3 4">
    <name>pAt1</name>
</geneLocation>
<sequence>MAKNFVEGVKTPVKGLVSEANGLKYLPWPTAIALAGRPLLSVVQFEGNPYLEFFGGLVVAVEGQVGECRQRVWLPVLTPSNLALAAERATARDIGDAQSRCRAKAVALIHGVGMCLYAGHGDNVVGFLKELGITPQSNLDQIPAPTGDKLGAAYVDWASAYTAAKLTDPNFRFEVEMFEDVDPETGEMSYIPARRVRGGWMVAVNLHYKGDSHTEWLPIMGVQEVQTKNGRKKMDHQPLVSPSTHDWNRAVMRCLTRGIAVLTGYGIAVYAREDLDNLHREPMGRRTPEDVSEADGSSPDVSAHRETAEDIPSPSVSEPSQDDHEKLLKRIERISSMESAAMARTRLSKQFAGTRALEIYLCAIKDREAELEKLAA</sequence>
<keyword evidence="4" id="KW-1185">Reference proteome</keyword>
<evidence type="ECO:0000256" key="1">
    <source>
        <dbReference type="SAM" id="MobiDB-lite"/>
    </source>
</evidence>
<evidence type="ECO:0000313" key="3">
    <source>
        <dbReference type="EMBL" id="BCU08317.1"/>
    </source>
</evidence>
<feature type="domain" description="SSAP RNA binding" evidence="2">
    <location>
        <begin position="39"/>
        <end position="120"/>
    </location>
</feature>
<protein>
    <recommendedName>
        <fullName evidence="2">SSAP RNA binding domain-containing protein</fullName>
    </recommendedName>
</protein>
<feature type="compositionally biased region" description="Basic and acidic residues" evidence="1">
    <location>
        <begin position="280"/>
        <end position="289"/>
    </location>
</feature>
<organism evidence="3 4">
    <name type="scientific">Allochromatium tepidum</name>
    <dbReference type="NCBI Taxonomy" id="553982"/>
    <lineage>
        <taxon>Bacteria</taxon>
        <taxon>Pseudomonadati</taxon>
        <taxon>Pseudomonadota</taxon>
        <taxon>Gammaproteobacteria</taxon>
        <taxon>Chromatiales</taxon>
        <taxon>Chromatiaceae</taxon>
        <taxon>Allochromatium</taxon>
    </lineage>
</organism>
<dbReference type="Pfam" id="PF06378">
    <property type="entry name" value="SSAP_Sak"/>
    <property type="match status" value="2"/>
</dbReference>
<gene>
    <name evidence="3" type="ORF">Atep_29940</name>
</gene>
<keyword evidence="3" id="KW-0614">Plasmid</keyword>
<evidence type="ECO:0000259" key="2">
    <source>
        <dbReference type="Pfam" id="PF06378"/>
    </source>
</evidence>
<name>A0ABM7QQY1_9GAMM</name>
<dbReference type="EMBL" id="AP024564">
    <property type="protein sequence ID" value="BCU08317.1"/>
    <property type="molecule type" value="Genomic_DNA"/>
</dbReference>
<proteinExistence type="predicted"/>
<dbReference type="Proteomes" id="UP000680679">
    <property type="component" value="Plasmid pAt1"/>
</dbReference>
<accession>A0ABM7QQY1</accession>